<protein>
    <recommendedName>
        <fullName evidence="2">7TM GPCR serpentine receptor class x (Srx) domain-containing protein</fullName>
    </recommendedName>
</protein>
<dbReference type="SUPFAM" id="SSF81321">
    <property type="entry name" value="Family A G protein-coupled receptor-like"/>
    <property type="match status" value="1"/>
</dbReference>
<evidence type="ECO:0000256" key="1">
    <source>
        <dbReference type="SAM" id="Phobius"/>
    </source>
</evidence>
<reference evidence="3" key="1">
    <citation type="submission" date="2007-07" db="EMBL/GenBank/DDBJ databases">
        <title>PCAP assembly of the Caenorhabditis remanei genome.</title>
        <authorList>
            <consortium name="The Caenorhabditis remanei Sequencing Consortium"/>
            <person name="Wilson R.K."/>
        </authorList>
    </citation>
    <scope>NUCLEOTIDE SEQUENCE [LARGE SCALE GENOMIC DNA]</scope>
    <source>
        <strain evidence="3">PB4641</strain>
    </source>
</reference>
<feature type="transmembrane region" description="Helical" evidence="1">
    <location>
        <begin position="189"/>
        <end position="215"/>
    </location>
</feature>
<gene>
    <name evidence="3" type="ORF">CRE_18914</name>
</gene>
<dbReference type="HOGENOM" id="CLU_072408_0_0_1"/>
<dbReference type="OrthoDB" id="5845782at2759"/>
<feature type="transmembrane region" description="Helical" evidence="1">
    <location>
        <begin position="31"/>
        <end position="50"/>
    </location>
</feature>
<dbReference type="eggNOG" id="ENOG502TGH5">
    <property type="taxonomic scope" value="Eukaryota"/>
</dbReference>
<feature type="domain" description="7TM GPCR serpentine receptor class x (Srx)" evidence="2">
    <location>
        <begin position="34"/>
        <end position="290"/>
    </location>
</feature>
<keyword evidence="4" id="KW-1185">Reference proteome</keyword>
<dbReference type="Pfam" id="PF10328">
    <property type="entry name" value="7TM_GPCR_Srx"/>
    <property type="match status" value="1"/>
</dbReference>
<proteinExistence type="predicted"/>
<keyword evidence="1" id="KW-0812">Transmembrane</keyword>
<accession>E3LJW4</accession>
<sequence length="332" mass="38733">MNQSATGYDISNWTNAVASVMMFVPNPKLKLSQNSCFGMFFNVTIIYNFVKYKNQRTSFNFICTIRALNNTFILLVNFIGVFLPATVLGYSIHNPMVETVIITTALNCNIYNNHQSIYMAVNRFVAIYFPVKYDTFFGMKATVLVHIIFYLDRIRNVTFENLERYEKQNFLVFNVEWLAYGGLIDSQDIIFYFAIGLTLIPFVINIFTFLEFYYLKKRVTRDDSERVKQARRNMRQFVQTVFQDSMYPISVVFNSKLNVLIRHRFWTFFCQTFIWQTLHVLDGLIMGVFNDRIAFLKKYMKRKIHNLSASKEVTPPLVVGVQVVPSVAGSPN</sequence>
<dbReference type="EMBL" id="DS268410">
    <property type="protein sequence ID" value="EFO99936.1"/>
    <property type="molecule type" value="Genomic_DNA"/>
</dbReference>
<dbReference type="Gene3D" id="1.20.1070.10">
    <property type="entry name" value="Rhodopsin 7-helix transmembrane proteins"/>
    <property type="match status" value="1"/>
</dbReference>
<dbReference type="Proteomes" id="UP000008281">
    <property type="component" value="Unassembled WGS sequence"/>
</dbReference>
<evidence type="ECO:0000259" key="2">
    <source>
        <dbReference type="Pfam" id="PF10328"/>
    </source>
</evidence>
<organism evidence="4">
    <name type="scientific">Caenorhabditis remanei</name>
    <name type="common">Caenorhabditis vulgaris</name>
    <dbReference type="NCBI Taxonomy" id="31234"/>
    <lineage>
        <taxon>Eukaryota</taxon>
        <taxon>Metazoa</taxon>
        <taxon>Ecdysozoa</taxon>
        <taxon>Nematoda</taxon>
        <taxon>Chromadorea</taxon>
        <taxon>Rhabditida</taxon>
        <taxon>Rhabditina</taxon>
        <taxon>Rhabditomorpha</taxon>
        <taxon>Rhabditoidea</taxon>
        <taxon>Rhabditidae</taxon>
        <taxon>Peloderinae</taxon>
        <taxon>Caenorhabditis</taxon>
    </lineage>
</organism>
<dbReference type="PANTHER" id="PTHR23013:SF14">
    <property type="entry name" value="7TM GPCR SERPENTINE RECEPTOR CLASS X (SRX) DOMAIN-CONTAINING PROTEIN"/>
    <property type="match status" value="1"/>
</dbReference>
<keyword evidence="1" id="KW-0472">Membrane</keyword>
<dbReference type="AlphaFoldDB" id="E3LJW4"/>
<name>E3LJW4_CAERE</name>
<feature type="transmembrane region" description="Helical" evidence="1">
    <location>
        <begin position="71"/>
        <end position="92"/>
    </location>
</feature>
<keyword evidence="1" id="KW-1133">Transmembrane helix</keyword>
<evidence type="ECO:0000313" key="3">
    <source>
        <dbReference type="EMBL" id="EFO99936.1"/>
    </source>
</evidence>
<dbReference type="InterPro" id="IPR019430">
    <property type="entry name" value="7TM_GPCR_serpentine_rcpt_Srx"/>
</dbReference>
<dbReference type="InParanoid" id="E3LJW4"/>
<evidence type="ECO:0000313" key="4">
    <source>
        <dbReference type="Proteomes" id="UP000008281"/>
    </source>
</evidence>
<dbReference type="PANTHER" id="PTHR23013">
    <property type="entry name" value="SERPENTINE RECEPTOR"/>
    <property type="match status" value="1"/>
</dbReference>